<name>A0A4Y2W2Q5_ARAVE</name>
<organism evidence="1 2">
    <name type="scientific">Araneus ventricosus</name>
    <name type="common">Orbweaver spider</name>
    <name type="synonym">Epeira ventricosa</name>
    <dbReference type="NCBI Taxonomy" id="182803"/>
    <lineage>
        <taxon>Eukaryota</taxon>
        <taxon>Metazoa</taxon>
        <taxon>Ecdysozoa</taxon>
        <taxon>Arthropoda</taxon>
        <taxon>Chelicerata</taxon>
        <taxon>Arachnida</taxon>
        <taxon>Araneae</taxon>
        <taxon>Araneomorphae</taxon>
        <taxon>Entelegynae</taxon>
        <taxon>Araneoidea</taxon>
        <taxon>Araneidae</taxon>
        <taxon>Araneus</taxon>
    </lineage>
</organism>
<evidence type="ECO:0000313" key="1">
    <source>
        <dbReference type="EMBL" id="GBO31272.1"/>
    </source>
</evidence>
<keyword evidence="2" id="KW-1185">Reference proteome</keyword>
<gene>
    <name evidence="1" type="ORF">AVEN_107425_1</name>
</gene>
<proteinExistence type="predicted"/>
<dbReference type="EMBL" id="BGPR01054534">
    <property type="protein sequence ID" value="GBO31272.1"/>
    <property type="molecule type" value="Genomic_DNA"/>
</dbReference>
<evidence type="ECO:0000313" key="2">
    <source>
        <dbReference type="Proteomes" id="UP000499080"/>
    </source>
</evidence>
<dbReference type="Proteomes" id="UP000499080">
    <property type="component" value="Unassembled WGS sequence"/>
</dbReference>
<sequence length="90" mass="9966">MGLPSGCVARASTFEDFKSTSSQVSESVRRTPSREYRLTIETLQAGYDPGKISSSSCSRLGGEKLFTFSYCYLLMKQMRVSVYGLLWGSS</sequence>
<accession>A0A4Y2W2Q5</accession>
<dbReference type="AlphaFoldDB" id="A0A4Y2W2Q5"/>
<protein>
    <submittedName>
        <fullName evidence="1">Uncharacterized protein</fullName>
    </submittedName>
</protein>
<comment type="caution">
    <text evidence="1">The sequence shown here is derived from an EMBL/GenBank/DDBJ whole genome shotgun (WGS) entry which is preliminary data.</text>
</comment>
<reference evidence="1 2" key="1">
    <citation type="journal article" date="2019" name="Sci. Rep.">
        <title>Orb-weaving spider Araneus ventricosus genome elucidates the spidroin gene catalogue.</title>
        <authorList>
            <person name="Kono N."/>
            <person name="Nakamura H."/>
            <person name="Ohtoshi R."/>
            <person name="Moran D.A.P."/>
            <person name="Shinohara A."/>
            <person name="Yoshida Y."/>
            <person name="Fujiwara M."/>
            <person name="Mori M."/>
            <person name="Tomita M."/>
            <person name="Arakawa K."/>
        </authorList>
    </citation>
    <scope>NUCLEOTIDE SEQUENCE [LARGE SCALE GENOMIC DNA]</scope>
</reference>